<feature type="region of interest" description="Disordered" evidence="1">
    <location>
        <begin position="24"/>
        <end position="66"/>
    </location>
</feature>
<dbReference type="AlphaFoldDB" id="A0AAD1XGR9"/>
<gene>
    <name evidence="2" type="ORF">ECRASSUSDP1_LOCUS12945</name>
</gene>
<organism evidence="2 3">
    <name type="scientific">Euplotes crassus</name>
    <dbReference type="NCBI Taxonomy" id="5936"/>
    <lineage>
        <taxon>Eukaryota</taxon>
        <taxon>Sar</taxon>
        <taxon>Alveolata</taxon>
        <taxon>Ciliophora</taxon>
        <taxon>Intramacronucleata</taxon>
        <taxon>Spirotrichea</taxon>
        <taxon>Hypotrichia</taxon>
        <taxon>Euplotida</taxon>
        <taxon>Euplotidae</taxon>
        <taxon>Moneuplotes</taxon>
    </lineage>
</organism>
<dbReference type="Proteomes" id="UP001295684">
    <property type="component" value="Unassembled WGS sequence"/>
</dbReference>
<sequence>MNILLLSQVVINLLNRGRSVSLNTQVNHCNKQTPVRKKRKRKKPRTVRNNRGRRKKEEAIWNETSP</sequence>
<reference evidence="2" key="1">
    <citation type="submission" date="2023-07" db="EMBL/GenBank/DDBJ databases">
        <authorList>
            <consortium name="AG Swart"/>
            <person name="Singh M."/>
            <person name="Singh A."/>
            <person name="Seah K."/>
            <person name="Emmerich C."/>
        </authorList>
    </citation>
    <scope>NUCLEOTIDE SEQUENCE</scope>
    <source>
        <strain evidence="2">DP1</strain>
    </source>
</reference>
<accession>A0AAD1XGR9</accession>
<evidence type="ECO:0000313" key="2">
    <source>
        <dbReference type="EMBL" id="CAI2371621.1"/>
    </source>
</evidence>
<evidence type="ECO:0000313" key="3">
    <source>
        <dbReference type="Proteomes" id="UP001295684"/>
    </source>
</evidence>
<comment type="caution">
    <text evidence="2">The sequence shown here is derived from an EMBL/GenBank/DDBJ whole genome shotgun (WGS) entry which is preliminary data.</text>
</comment>
<protein>
    <submittedName>
        <fullName evidence="2">Uncharacterized protein</fullName>
    </submittedName>
</protein>
<dbReference type="EMBL" id="CAMPGE010012866">
    <property type="protein sequence ID" value="CAI2371621.1"/>
    <property type="molecule type" value="Genomic_DNA"/>
</dbReference>
<proteinExistence type="predicted"/>
<feature type="compositionally biased region" description="Basic residues" evidence="1">
    <location>
        <begin position="34"/>
        <end position="54"/>
    </location>
</feature>
<evidence type="ECO:0000256" key="1">
    <source>
        <dbReference type="SAM" id="MobiDB-lite"/>
    </source>
</evidence>
<keyword evidence="3" id="KW-1185">Reference proteome</keyword>
<name>A0AAD1XGR9_EUPCR</name>